<dbReference type="RefSeq" id="WP_109019300.1">
    <property type="nucleotide sequence ID" value="NZ_AP025028.1"/>
</dbReference>
<sequence length="490" mass="55945">MPDIKYVCLSDMHLGAENSLLTKLSLDGLKKDFTAPSPVLVSLVESIRTFISSNQNSTKKPTLILLGDILELALAETQEAGMVFDQFVDLILPDGKELFEDVFYIPGNHDHHLWEIARESQYIKYIERKEDKKELPEMWHTTNIFIENDLFPTRCDFMTAIVQKKDHLKKRMIKVAYPNFGILSEDSKKAVILHHGHFLEDIYLLMSTMNTTIFPNQKMPEMIWDIEKENFAWIDFFWSAMGRSGNAGKGVELIYDKMTDEKKFAELLQNIAKKIVESMKAKETEEASSIWKKIMLFLIRLIPGRSLVKIVYGILQMTLGFIAKQERSDSNDSLSDEMKNKLVSYLDVTLFKQLLAEKEENAPKEIQFVFGHTHKPFAETFANSKSYVRPVDLVNTGGWVVDTVERKSTCGGAVILIDEDLNIAPVQIYKEAYSGNEEKLGILPGAQSNPLVTKIRELISKNTEDFDSFSKLADREIELRIVNLKAKINA</sequence>
<name>A0ABN6KHA0_9LEPT</name>
<dbReference type="Proteomes" id="UP000245263">
    <property type="component" value="Chromosome 1"/>
</dbReference>
<evidence type="ECO:0008006" key="3">
    <source>
        <dbReference type="Google" id="ProtNLM"/>
    </source>
</evidence>
<keyword evidence="2" id="KW-1185">Reference proteome</keyword>
<gene>
    <name evidence="1" type="ORF">LPTSP3_g22160</name>
</gene>
<dbReference type="InterPro" id="IPR029052">
    <property type="entry name" value="Metallo-depent_PP-like"/>
</dbReference>
<proteinExistence type="predicted"/>
<dbReference type="SUPFAM" id="SSF56300">
    <property type="entry name" value="Metallo-dependent phosphatases"/>
    <property type="match status" value="1"/>
</dbReference>
<evidence type="ECO:0000313" key="2">
    <source>
        <dbReference type="Proteomes" id="UP000245263"/>
    </source>
</evidence>
<organism evidence="1 2">
    <name type="scientific">Leptospira kobayashii</name>
    <dbReference type="NCBI Taxonomy" id="1917830"/>
    <lineage>
        <taxon>Bacteria</taxon>
        <taxon>Pseudomonadati</taxon>
        <taxon>Spirochaetota</taxon>
        <taxon>Spirochaetia</taxon>
        <taxon>Leptospirales</taxon>
        <taxon>Leptospiraceae</taxon>
        <taxon>Leptospira</taxon>
    </lineage>
</organism>
<dbReference type="Gene3D" id="3.60.21.10">
    <property type="match status" value="1"/>
</dbReference>
<protein>
    <recommendedName>
        <fullName evidence="3">Calcineurin-like phosphoesterase domain-containing protein</fullName>
    </recommendedName>
</protein>
<accession>A0ABN6KHA0</accession>
<dbReference type="EMBL" id="AP025028">
    <property type="protein sequence ID" value="BDA79286.1"/>
    <property type="molecule type" value="Genomic_DNA"/>
</dbReference>
<reference evidence="1 2" key="1">
    <citation type="submission" date="2021-08" db="EMBL/GenBank/DDBJ databases">
        <title>Complete genome sequence of Leptospira kobayashii strain E30.</title>
        <authorList>
            <person name="Nakao R."/>
            <person name="Nakamura S."/>
            <person name="Masuzawa T."/>
            <person name="Koizumi N."/>
        </authorList>
    </citation>
    <scope>NUCLEOTIDE SEQUENCE [LARGE SCALE GENOMIC DNA]</scope>
    <source>
        <strain evidence="1 2">E30</strain>
    </source>
</reference>
<evidence type="ECO:0000313" key="1">
    <source>
        <dbReference type="EMBL" id="BDA79286.1"/>
    </source>
</evidence>